<dbReference type="PANTHER" id="PTHR34297">
    <property type="entry name" value="HYPOTHETICAL CYTOSOLIC PROTEIN-RELATED"/>
    <property type="match status" value="1"/>
</dbReference>
<gene>
    <name evidence="3" type="ORF">PA7_43870</name>
</gene>
<name>A0A511D6X5_9PSEU</name>
<feature type="region of interest" description="Disordered" evidence="2">
    <location>
        <begin position="1"/>
        <end position="47"/>
    </location>
</feature>
<feature type="compositionally biased region" description="Polar residues" evidence="2">
    <location>
        <begin position="1"/>
        <end position="24"/>
    </location>
</feature>
<dbReference type="OrthoDB" id="9808942at2"/>
<evidence type="ECO:0000256" key="1">
    <source>
        <dbReference type="ARBA" id="ARBA00005721"/>
    </source>
</evidence>
<dbReference type="Pfam" id="PF03780">
    <property type="entry name" value="Asp23"/>
    <property type="match status" value="1"/>
</dbReference>
<comment type="caution">
    <text evidence="3">The sequence shown here is derived from an EMBL/GenBank/DDBJ whole genome shotgun (WGS) entry which is preliminary data.</text>
</comment>
<reference evidence="3 4" key="1">
    <citation type="submission" date="2019-07" db="EMBL/GenBank/DDBJ databases">
        <title>Whole genome shotgun sequence of Pseudonocardia asaccharolytica NBRC 16224.</title>
        <authorList>
            <person name="Hosoyama A."/>
            <person name="Uohara A."/>
            <person name="Ohji S."/>
            <person name="Ichikawa N."/>
        </authorList>
    </citation>
    <scope>NUCLEOTIDE SEQUENCE [LARGE SCALE GENOMIC DNA]</scope>
    <source>
        <strain evidence="3 4">NBRC 16224</strain>
    </source>
</reference>
<proteinExistence type="inferred from homology"/>
<evidence type="ECO:0008006" key="5">
    <source>
        <dbReference type="Google" id="ProtNLM"/>
    </source>
</evidence>
<organism evidence="3 4">
    <name type="scientific">Pseudonocardia asaccharolytica DSM 44247 = NBRC 16224</name>
    <dbReference type="NCBI Taxonomy" id="1123024"/>
    <lineage>
        <taxon>Bacteria</taxon>
        <taxon>Bacillati</taxon>
        <taxon>Actinomycetota</taxon>
        <taxon>Actinomycetes</taxon>
        <taxon>Pseudonocardiales</taxon>
        <taxon>Pseudonocardiaceae</taxon>
        <taxon>Pseudonocardia</taxon>
    </lineage>
</organism>
<dbReference type="PANTHER" id="PTHR34297:SF3">
    <property type="entry name" value="ALKALINE SHOCK PROTEIN 23"/>
    <property type="match status" value="1"/>
</dbReference>
<evidence type="ECO:0000256" key="2">
    <source>
        <dbReference type="SAM" id="MobiDB-lite"/>
    </source>
</evidence>
<accession>A0A511D6X5</accession>
<comment type="similarity">
    <text evidence="1">Belongs to the asp23 family.</text>
</comment>
<keyword evidence="4" id="KW-1185">Reference proteome</keyword>
<feature type="compositionally biased region" description="Low complexity" evidence="2">
    <location>
        <begin position="25"/>
        <end position="39"/>
    </location>
</feature>
<protein>
    <recommendedName>
        <fullName evidence="5">Stress protein, Gls24 family</fullName>
    </recommendedName>
</protein>
<evidence type="ECO:0000313" key="4">
    <source>
        <dbReference type="Proteomes" id="UP000321328"/>
    </source>
</evidence>
<dbReference type="Proteomes" id="UP000321328">
    <property type="component" value="Unassembled WGS sequence"/>
</dbReference>
<dbReference type="AlphaFoldDB" id="A0A511D6X5"/>
<evidence type="ECO:0000313" key="3">
    <source>
        <dbReference type="EMBL" id="GEL20550.1"/>
    </source>
</evidence>
<dbReference type="EMBL" id="BJVI01000077">
    <property type="protein sequence ID" value="GEL20550.1"/>
    <property type="molecule type" value="Genomic_DNA"/>
</dbReference>
<sequence length="174" mass="17749">MTTPNISAASDTAGSSSPQTSRNEATASTRAPATAAGRASDLETSQGKTTIADTVVSKIAGLATRQVTGVAGFGGGAARAMGAVRERIPGARASSSQGVAVEVGERQAAIDLTIVVEYGVAIVDLARAIRRNVIGSIEQMTGLEVVEVNISVVDMQLPGEDTGEEQVRQPARVE</sequence>
<dbReference type="InterPro" id="IPR005531">
    <property type="entry name" value="Asp23"/>
</dbReference>
<dbReference type="RefSeq" id="WP_037058019.1">
    <property type="nucleotide sequence ID" value="NZ_AUII01000048.1"/>
</dbReference>
<dbReference type="STRING" id="1123024.GCA_000423625_04870"/>